<feature type="signal peptide" evidence="1">
    <location>
        <begin position="1"/>
        <end position="28"/>
    </location>
</feature>
<dbReference type="Ensembl" id="ENSSORT00005059054.1">
    <property type="protein sequence ID" value="ENSSORP00005057735.1"/>
    <property type="gene ID" value="ENSSORG00005025562.1"/>
</dbReference>
<reference evidence="2" key="2">
    <citation type="submission" date="2025-08" db="UniProtKB">
        <authorList>
            <consortium name="Ensembl"/>
        </authorList>
    </citation>
    <scope>IDENTIFICATION</scope>
</reference>
<reference evidence="2" key="3">
    <citation type="submission" date="2025-09" db="UniProtKB">
        <authorList>
            <consortium name="Ensembl"/>
        </authorList>
    </citation>
    <scope>IDENTIFICATION</scope>
</reference>
<keyword evidence="1" id="KW-0732">Signal</keyword>
<dbReference type="Proteomes" id="UP000472271">
    <property type="component" value="Chromosome 5"/>
</dbReference>
<dbReference type="AlphaFoldDB" id="A0A673CTM0"/>
<evidence type="ECO:0000313" key="3">
    <source>
        <dbReference type="Proteomes" id="UP000472271"/>
    </source>
</evidence>
<name>A0A673CTM0_9TELE</name>
<feature type="chain" id="PRO_5025578447" evidence="1">
    <location>
        <begin position="29"/>
        <end position="114"/>
    </location>
</feature>
<reference evidence="2" key="1">
    <citation type="submission" date="2019-06" db="EMBL/GenBank/DDBJ databases">
        <authorList>
            <consortium name="Wellcome Sanger Institute Data Sharing"/>
        </authorList>
    </citation>
    <scope>NUCLEOTIDE SEQUENCE [LARGE SCALE GENOMIC DNA]</scope>
</reference>
<sequence length="114" mass="13009">MERTSNCSTFALVAVLIVLFTFPVMSWCQDDVYETPAEPDSCIDEDVAWKRFDDIDNDSFVSLMGKRGAAQPNRHIDHISAGLFGRTTGERFQRPNPNLNNYVLSYFKEKINLV</sequence>
<dbReference type="InParanoid" id="A0A673CTM0"/>
<evidence type="ECO:0000256" key="1">
    <source>
        <dbReference type="SAM" id="SignalP"/>
    </source>
</evidence>
<proteinExistence type="predicted"/>
<protein>
    <submittedName>
        <fullName evidence="2">Uncharacterized protein</fullName>
    </submittedName>
</protein>
<accession>A0A673CTM0</accession>
<keyword evidence="3" id="KW-1185">Reference proteome</keyword>
<evidence type="ECO:0000313" key="2">
    <source>
        <dbReference type="Ensembl" id="ENSSORP00005057735.1"/>
    </source>
</evidence>
<organism evidence="2 3">
    <name type="scientific">Sphaeramia orbicularis</name>
    <name type="common">orbiculate cardinalfish</name>
    <dbReference type="NCBI Taxonomy" id="375764"/>
    <lineage>
        <taxon>Eukaryota</taxon>
        <taxon>Metazoa</taxon>
        <taxon>Chordata</taxon>
        <taxon>Craniata</taxon>
        <taxon>Vertebrata</taxon>
        <taxon>Euteleostomi</taxon>
        <taxon>Actinopterygii</taxon>
        <taxon>Neopterygii</taxon>
        <taxon>Teleostei</taxon>
        <taxon>Neoteleostei</taxon>
        <taxon>Acanthomorphata</taxon>
        <taxon>Gobiaria</taxon>
        <taxon>Kurtiformes</taxon>
        <taxon>Apogonoidei</taxon>
        <taxon>Apogonidae</taxon>
        <taxon>Apogoninae</taxon>
        <taxon>Sphaeramia</taxon>
    </lineage>
</organism>